<dbReference type="Proteomes" id="UP000183557">
    <property type="component" value="Unassembled WGS sequence"/>
</dbReference>
<gene>
    <name evidence="2" type="ORF">SAMN04487936_11023</name>
</gene>
<evidence type="ECO:0000313" key="2">
    <source>
        <dbReference type="EMBL" id="SFK26478.1"/>
    </source>
</evidence>
<organism evidence="2 3">
    <name type="scientific">Halobacillus dabanensis</name>
    <dbReference type="NCBI Taxonomy" id="240302"/>
    <lineage>
        <taxon>Bacteria</taxon>
        <taxon>Bacillati</taxon>
        <taxon>Bacillota</taxon>
        <taxon>Bacilli</taxon>
        <taxon>Bacillales</taxon>
        <taxon>Bacillaceae</taxon>
        <taxon>Halobacillus</taxon>
    </lineage>
</organism>
<keyword evidence="3" id="KW-1185">Reference proteome</keyword>
<feature type="region of interest" description="Disordered" evidence="1">
    <location>
        <begin position="601"/>
        <end position="628"/>
    </location>
</feature>
<evidence type="ECO:0008006" key="4">
    <source>
        <dbReference type="Google" id="ProtNLM"/>
    </source>
</evidence>
<dbReference type="OrthoDB" id="2351076at2"/>
<evidence type="ECO:0000313" key="3">
    <source>
        <dbReference type="Proteomes" id="UP000183557"/>
    </source>
</evidence>
<sequence>MDHLINGLARLAGMNSTANNLKKGHMFRGKVISVDKGNEALIKFGQEQVKVHVNQSVAKGASYLFQVENIKPAIELKVVPLPAFPLQGKDLSAMLQKLGIDSSRENKAFLKQILALDTPFQKKEMVQAFRFIESSENKSVSREILLFMLKRRMPVKPSIYQALYTKHSTSFSQILSEFQRQLNHTSDPASYRLLSKIQQMQGESPSSSVQQTTLRLDHEITTGNKRTFDLFKQANIIDVKETYATFQKNWSTGNKEGNQTAMNKASFPVPLEKVAALLKDLFQKQIPLTATDRQSVQQWIYTTEKVINHLKSNNMEAGMSTLSDRLRSQWMGQFDHLVSRKIIDKTFPQLDADTKRMIRNASENLHTPMKNDTIANLSKGDLQSLLHNVRALMQQQVSSDQMRALVEWLGHTSDLVSIPDKDRILHQLKALMDLPGYSDEKRYLSAIKEGKHTIDQENSIKTFLLQTLSDSSEIRPETAKRLLQYINGIQLASHSEDAQSLQLSIQLPGGIIGALSDVEMNMEGRKSKDGDIDPDFCHILFYLELSHLKETVIDMNIIDRRVSVHIFNDHTHLEKLFEPYKSSLDEGLDKIGYELTSVRTSPMKKKNQEHSPAVNEREATINGVDIRI</sequence>
<dbReference type="RefSeq" id="WP_075037525.1">
    <property type="nucleotide sequence ID" value="NZ_FOSB01000010.1"/>
</dbReference>
<dbReference type="EMBL" id="FOSB01000010">
    <property type="protein sequence ID" value="SFK26478.1"/>
    <property type="molecule type" value="Genomic_DNA"/>
</dbReference>
<protein>
    <recommendedName>
        <fullName evidence="4">Hook-length control protein FliK</fullName>
    </recommendedName>
</protein>
<reference evidence="3" key="1">
    <citation type="submission" date="2016-10" db="EMBL/GenBank/DDBJ databases">
        <authorList>
            <person name="Varghese N."/>
            <person name="Submissions S."/>
        </authorList>
    </citation>
    <scope>NUCLEOTIDE SEQUENCE [LARGE SCALE GENOMIC DNA]</scope>
    <source>
        <strain evidence="3">CGMCC 1.3704</strain>
    </source>
</reference>
<accession>A0A1I3Y3R5</accession>
<name>A0A1I3Y3R5_HALDA</name>
<evidence type="ECO:0000256" key="1">
    <source>
        <dbReference type="SAM" id="MobiDB-lite"/>
    </source>
</evidence>
<dbReference type="AlphaFoldDB" id="A0A1I3Y3R5"/>
<proteinExistence type="predicted"/>